<keyword evidence="1" id="KW-0472">Membrane</keyword>
<gene>
    <name evidence="2" type="ORF">QP939_28475</name>
</gene>
<organism evidence="2 3">
    <name type="scientific">Amycolatopsis nalaikhensis</name>
    <dbReference type="NCBI Taxonomy" id="715472"/>
    <lineage>
        <taxon>Bacteria</taxon>
        <taxon>Bacillati</taxon>
        <taxon>Actinomycetota</taxon>
        <taxon>Actinomycetes</taxon>
        <taxon>Pseudonocardiales</taxon>
        <taxon>Pseudonocardiaceae</taxon>
        <taxon>Amycolatopsis</taxon>
    </lineage>
</organism>
<evidence type="ECO:0000313" key="2">
    <source>
        <dbReference type="EMBL" id="WIV52882.1"/>
    </source>
</evidence>
<proteinExistence type="predicted"/>
<protein>
    <recommendedName>
        <fullName evidence="4">Secreted protein</fullName>
    </recommendedName>
</protein>
<reference evidence="2 3" key="1">
    <citation type="submission" date="2023-06" db="EMBL/GenBank/DDBJ databases">
        <authorList>
            <person name="Oyuntsetseg B."/>
            <person name="Kim S.B."/>
        </authorList>
    </citation>
    <scope>NUCLEOTIDE SEQUENCE [LARGE SCALE GENOMIC DNA]</scope>
    <source>
        <strain evidence="2 3">2-2</strain>
    </source>
</reference>
<keyword evidence="1" id="KW-1133">Transmembrane helix</keyword>
<feature type="transmembrane region" description="Helical" evidence="1">
    <location>
        <begin position="52"/>
        <end position="73"/>
    </location>
</feature>
<sequence length="190" mass="19392">MTWPDTGLKVNGKRLGVRWRGAAGAMSSGAFGHVEVVGNGEKMRKNLSSAGLGALGLSVFLGVTLATAGTAAASAASTGTWRPYGNTNPILSSASHWNCTPTVESPSGIKWQVCAVRTVSGTGVQGAVIVRNNRSTSTSMAATVRLQASDLDRTWTCGRSGVAANSWSVCFGSTITQLGGVTVTGIAYPA</sequence>
<evidence type="ECO:0000313" key="3">
    <source>
        <dbReference type="Proteomes" id="UP001227101"/>
    </source>
</evidence>
<keyword evidence="1" id="KW-0812">Transmembrane</keyword>
<evidence type="ECO:0000256" key="1">
    <source>
        <dbReference type="SAM" id="Phobius"/>
    </source>
</evidence>
<dbReference type="RefSeq" id="WP_285449284.1">
    <property type="nucleotide sequence ID" value="NZ_CP127173.1"/>
</dbReference>
<evidence type="ECO:0008006" key="4">
    <source>
        <dbReference type="Google" id="ProtNLM"/>
    </source>
</evidence>
<dbReference type="Proteomes" id="UP001227101">
    <property type="component" value="Chromosome"/>
</dbReference>
<dbReference type="EMBL" id="CP127173">
    <property type="protein sequence ID" value="WIV52882.1"/>
    <property type="molecule type" value="Genomic_DNA"/>
</dbReference>
<keyword evidence="3" id="KW-1185">Reference proteome</keyword>
<name>A0ABY8X918_9PSEU</name>
<accession>A0ABY8X918</accession>